<name>A0A9W8AQF7_9FUNG</name>
<dbReference type="InterPro" id="IPR016340">
    <property type="entry name" value="Ribosomal_mL60"/>
</dbReference>
<dbReference type="PANTHER" id="PTHR28271">
    <property type="entry name" value="54S RIBOSOMAL PROTEIN L31, MITOCHONDRIAL"/>
    <property type="match status" value="1"/>
</dbReference>
<dbReference type="OrthoDB" id="2332379at2759"/>
<evidence type="ECO:0000313" key="1">
    <source>
        <dbReference type="EMBL" id="KAJ1964660.1"/>
    </source>
</evidence>
<dbReference type="GO" id="GO:0003735">
    <property type="term" value="F:structural constituent of ribosome"/>
    <property type="evidence" value="ECO:0007669"/>
    <property type="project" value="TreeGrafter"/>
</dbReference>
<keyword evidence="2" id="KW-1185">Reference proteome</keyword>
<gene>
    <name evidence="1" type="ORF">IWQ62_002870</name>
</gene>
<proteinExistence type="predicted"/>
<comment type="caution">
    <text evidence="1">The sequence shown here is derived from an EMBL/GenBank/DDBJ whole genome shotgun (WGS) entry which is preliminary data.</text>
</comment>
<reference evidence="1" key="1">
    <citation type="submission" date="2022-07" db="EMBL/GenBank/DDBJ databases">
        <title>Phylogenomic reconstructions and comparative analyses of Kickxellomycotina fungi.</title>
        <authorList>
            <person name="Reynolds N.K."/>
            <person name="Stajich J.E."/>
            <person name="Barry K."/>
            <person name="Grigoriev I.V."/>
            <person name="Crous P."/>
            <person name="Smith M.E."/>
        </authorList>
    </citation>
    <scope>NUCLEOTIDE SEQUENCE</scope>
    <source>
        <strain evidence="1">RSA 1196</strain>
    </source>
</reference>
<dbReference type="AlphaFoldDB" id="A0A9W8AQF7"/>
<dbReference type="GO" id="GO:0005762">
    <property type="term" value="C:mitochondrial large ribosomal subunit"/>
    <property type="evidence" value="ECO:0007669"/>
    <property type="project" value="TreeGrafter"/>
</dbReference>
<evidence type="ECO:0008006" key="3">
    <source>
        <dbReference type="Google" id="ProtNLM"/>
    </source>
</evidence>
<dbReference type="PANTHER" id="PTHR28271:SF1">
    <property type="entry name" value="LARGE RIBOSOMAL SUBUNIT PROTEIN ML60"/>
    <property type="match status" value="1"/>
</dbReference>
<evidence type="ECO:0000313" key="2">
    <source>
        <dbReference type="Proteomes" id="UP001150925"/>
    </source>
</evidence>
<dbReference type="EMBL" id="JANBPY010000675">
    <property type="protein sequence ID" value="KAJ1964660.1"/>
    <property type="molecule type" value="Genomic_DNA"/>
</dbReference>
<dbReference type="Proteomes" id="UP001150925">
    <property type="component" value="Unassembled WGS sequence"/>
</dbReference>
<protein>
    <recommendedName>
        <fullName evidence="3">54S ribosomal protein L31, mitochondrial</fullName>
    </recommendedName>
</protein>
<dbReference type="Pfam" id="PF09784">
    <property type="entry name" value="L31"/>
    <property type="match status" value="1"/>
</dbReference>
<accession>A0A9W8AQF7</accession>
<organism evidence="1 2">
    <name type="scientific">Dispira parvispora</name>
    <dbReference type="NCBI Taxonomy" id="1520584"/>
    <lineage>
        <taxon>Eukaryota</taxon>
        <taxon>Fungi</taxon>
        <taxon>Fungi incertae sedis</taxon>
        <taxon>Zoopagomycota</taxon>
        <taxon>Kickxellomycotina</taxon>
        <taxon>Dimargaritomycetes</taxon>
        <taxon>Dimargaritales</taxon>
        <taxon>Dimargaritaceae</taxon>
        <taxon>Dispira</taxon>
    </lineage>
</organism>
<sequence length="109" mass="12528">MLGFGAFKPSFAALSGRAVYIPWRLSSTRKANVRKRLRAADEVIDVLSQTGVSCRVLEKVQKQPKEHEMLSKDKYYVFSRKDRGYRKGVQKVPKFTRVPLPRTFPKGLQ</sequence>